<protein>
    <submittedName>
        <fullName evidence="2">Sex pilus assemgly TraU protein</fullName>
    </submittedName>
</protein>
<sequence>MKRPQHLPVFSLKSWRRTTKDRLQDLYRYVIVLIISIIIPTSVFGSVSCQSRFVNPITDVCWSCLLPISIGQAIKVGGGMSPAKRDTKNPASPLCACSKGGQPIPIPGITLGFWEPARMVDVTRSKYCMVGLGIDLGSNNVTSMGTYNRSHGDRMAHNSFYHLHYYVYPLIYWLELITDLICLEQATFDVAYLSELDPMWNDEKIQTLLNPEAFLFGNPLAQAACVLDCVAATVDMPRDELFWCSGCWGNIYPFSGANADHVGGVQNSSLLTSRILAKMHRVGLAKSTSTTDASINGKICKKQTALKIKKSQYKLQMVYPKTTKGAIGCWPLGLSDMAYSSFREYPWDGQDWSYVIWRKRNCCAF</sequence>
<evidence type="ECO:0000313" key="2">
    <source>
        <dbReference type="EMBL" id="MEA0970354.1"/>
    </source>
</evidence>
<comment type="caution">
    <text evidence="2">The sequence shown here is derived from an EMBL/GenBank/DDBJ whole genome shotgun (WGS) entry which is preliminary data.</text>
</comment>
<dbReference type="EMBL" id="JARJFB010000013">
    <property type="protein sequence ID" value="MEA0970354.1"/>
    <property type="molecule type" value="Genomic_DNA"/>
</dbReference>
<dbReference type="NCBIfam" id="NF010297">
    <property type="entry name" value="PRK13737.1"/>
    <property type="match status" value="1"/>
</dbReference>
<name>A0ABU5NB15_9RICK</name>
<dbReference type="Pfam" id="PF06834">
    <property type="entry name" value="TraU"/>
    <property type="match status" value="1"/>
</dbReference>
<keyword evidence="1" id="KW-0472">Membrane</keyword>
<organism evidence="2 3">
    <name type="scientific">Candidatus Megaera venefica</name>
    <dbReference type="NCBI Taxonomy" id="2055910"/>
    <lineage>
        <taxon>Bacteria</taxon>
        <taxon>Pseudomonadati</taxon>
        <taxon>Pseudomonadota</taxon>
        <taxon>Alphaproteobacteria</taxon>
        <taxon>Rickettsiales</taxon>
        <taxon>Rickettsiaceae</taxon>
        <taxon>Candidatus Megaera</taxon>
    </lineage>
</organism>
<evidence type="ECO:0000256" key="1">
    <source>
        <dbReference type="SAM" id="Phobius"/>
    </source>
</evidence>
<keyword evidence="1" id="KW-1133">Transmembrane helix</keyword>
<feature type="transmembrane region" description="Helical" evidence="1">
    <location>
        <begin position="26"/>
        <end position="47"/>
    </location>
</feature>
<dbReference type="InterPro" id="IPR009649">
    <property type="entry name" value="TraU"/>
</dbReference>
<accession>A0ABU5NB15</accession>
<proteinExistence type="predicted"/>
<keyword evidence="1" id="KW-0812">Transmembrane</keyword>
<gene>
    <name evidence="2" type="ORF">Megvenef_00313</name>
</gene>
<reference evidence="2 3" key="1">
    <citation type="submission" date="2023-03" db="EMBL/GenBank/DDBJ databases">
        <title>Host association and intracellularity evolved multiple times independently in the Rickettsiales.</title>
        <authorList>
            <person name="Castelli M."/>
            <person name="Nardi T."/>
            <person name="Gammuto L."/>
            <person name="Bellinzona G."/>
            <person name="Sabaneyeva E."/>
            <person name="Potekhin A."/>
            <person name="Serra V."/>
            <person name="Petroni G."/>
            <person name="Sassera D."/>
        </authorList>
    </citation>
    <scope>NUCLEOTIDE SEQUENCE [LARGE SCALE GENOMIC DNA]</scope>
    <source>
        <strain evidence="2 3">Sr 2-6</strain>
    </source>
</reference>
<keyword evidence="3" id="KW-1185">Reference proteome</keyword>
<evidence type="ECO:0000313" key="3">
    <source>
        <dbReference type="Proteomes" id="UP001291687"/>
    </source>
</evidence>
<dbReference type="RefSeq" id="WP_410519746.1">
    <property type="nucleotide sequence ID" value="NZ_JARJFB010000013.1"/>
</dbReference>
<dbReference type="Proteomes" id="UP001291687">
    <property type="component" value="Unassembled WGS sequence"/>
</dbReference>